<dbReference type="RefSeq" id="WP_394469889.1">
    <property type="nucleotide sequence ID" value="NZ_JBIGHY010000002.1"/>
</dbReference>
<dbReference type="Proteomes" id="UP001606300">
    <property type="component" value="Unassembled WGS sequence"/>
</dbReference>
<evidence type="ECO:0000313" key="2">
    <source>
        <dbReference type="Proteomes" id="UP001606300"/>
    </source>
</evidence>
<name>A0ABW7ELQ8_9BURK</name>
<gene>
    <name evidence="1" type="ORF">ACG02S_07860</name>
</gene>
<evidence type="ECO:0008006" key="3">
    <source>
        <dbReference type="Google" id="ProtNLM"/>
    </source>
</evidence>
<keyword evidence="2" id="KW-1185">Reference proteome</keyword>
<sequence length="160" mass="17845">MGKIRSTNEPAWTPDAAYAIPRPIADVLENWGRWAAPRFGISPHTHYMFRGSKSGTRGDILGMGAPAVLVQVDPAQAWRMELVICSADFLPQWRQLLVAHYAFSADPRSTCRTLELQRGDYDHQVHDASFYAHGRFERAGPSQKTVCVAMDTSLNFGPNN</sequence>
<protein>
    <recommendedName>
        <fullName evidence="3">Activator of Hsp90 ATPase homolog 1-like protein</fullName>
    </recommendedName>
</protein>
<comment type="caution">
    <text evidence="1">The sequence shown here is derived from an EMBL/GenBank/DDBJ whole genome shotgun (WGS) entry which is preliminary data.</text>
</comment>
<organism evidence="1 2">
    <name type="scientific">Pelomonas dachongensis</name>
    <dbReference type="NCBI Taxonomy" id="3299029"/>
    <lineage>
        <taxon>Bacteria</taxon>
        <taxon>Pseudomonadati</taxon>
        <taxon>Pseudomonadota</taxon>
        <taxon>Betaproteobacteria</taxon>
        <taxon>Burkholderiales</taxon>
        <taxon>Sphaerotilaceae</taxon>
        <taxon>Roseateles</taxon>
    </lineage>
</organism>
<accession>A0ABW7ELQ8</accession>
<proteinExistence type="predicted"/>
<reference evidence="1 2" key="1">
    <citation type="submission" date="2024-09" db="EMBL/GenBank/DDBJ databases">
        <title>Novel species of the genus Pelomonas and Roseateles isolated from streams.</title>
        <authorList>
            <person name="Lu H."/>
        </authorList>
    </citation>
    <scope>NUCLEOTIDE SEQUENCE [LARGE SCALE GENOMIC DNA]</scope>
    <source>
        <strain evidence="1 2">DC23W</strain>
    </source>
</reference>
<evidence type="ECO:0000313" key="1">
    <source>
        <dbReference type="EMBL" id="MFG6413814.1"/>
    </source>
</evidence>
<dbReference type="EMBL" id="JBIGHY010000002">
    <property type="protein sequence ID" value="MFG6413814.1"/>
    <property type="molecule type" value="Genomic_DNA"/>
</dbReference>